<keyword evidence="1" id="KW-0560">Oxidoreductase</keyword>
<gene>
    <name evidence="6" type="ORF">AVDCRST_MAG01-01-1034</name>
</gene>
<dbReference type="SUPFAM" id="SSF109854">
    <property type="entry name" value="DinB/YfiT-like putative metalloenzymes"/>
    <property type="match status" value="1"/>
</dbReference>
<evidence type="ECO:0000259" key="4">
    <source>
        <dbReference type="Pfam" id="PF03781"/>
    </source>
</evidence>
<keyword evidence="2" id="KW-0408">Iron</keyword>
<dbReference type="Gene3D" id="1.20.120.450">
    <property type="entry name" value="dinb family like domain"/>
    <property type="match status" value="1"/>
</dbReference>
<feature type="domain" description="DinB-like" evidence="5">
    <location>
        <begin position="50"/>
        <end position="182"/>
    </location>
</feature>
<dbReference type="AlphaFoldDB" id="A0A6J4P170"/>
<dbReference type="InterPro" id="IPR024775">
    <property type="entry name" value="DinB-like"/>
</dbReference>
<dbReference type="Pfam" id="PF12867">
    <property type="entry name" value="DinB_2"/>
    <property type="match status" value="1"/>
</dbReference>
<protein>
    <submittedName>
        <fullName evidence="6">Iron(II)-dependent oxidoreductase EgtB (Hercynine sythase)</fullName>
    </submittedName>
</protein>
<dbReference type="PANTHER" id="PTHR23150:SF36">
    <property type="entry name" value="HERCYNINE OXYGENASE"/>
    <property type="match status" value="1"/>
</dbReference>
<evidence type="ECO:0000259" key="5">
    <source>
        <dbReference type="Pfam" id="PF12867"/>
    </source>
</evidence>
<dbReference type="Gene3D" id="3.90.1580.10">
    <property type="entry name" value="paralog of FGE (formylglycine-generating enzyme)"/>
    <property type="match status" value="1"/>
</dbReference>
<dbReference type="InterPro" id="IPR034660">
    <property type="entry name" value="DinB/YfiT-like"/>
</dbReference>
<feature type="non-terminal residue" evidence="6">
    <location>
        <position position="458"/>
    </location>
</feature>
<evidence type="ECO:0000313" key="6">
    <source>
        <dbReference type="EMBL" id="CAA9401454.1"/>
    </source>
</evidence>
<dbReference type="InterPro" id="IPR042095">
    <property type="entry name" value="SUMF_sf"/>
</dbReference>
<reference evidence="6" key="1">
    <citation type="submission" date="2020-02" db="EMBL/GenBank/DDBJ databases">
        <authorList>
            <person name="Meier V. D."/>
        </authorList>
    </citation>
    <scope>NUCLEOTIDE SEQUENCE</scope>
    <source>
        <strain evidence="6">AVDCRST_MAG01</strain>
    </source>
</reference>
<comment type="pathway">
    <text evidence="3">Amino-acid biosynthesis; ergothioneine biosynthesis.</text>
</comment>
<organism evidence="6">
    <name type="scientific">uncultured Rubrobacteraceae bacterium</name>
    <dbReference type="NCBI Taxonomy" id="349277"/>
    <lineage>
        <taxon>Bacteria</taxon>
        <taxon>Bacillati</taxon>
        <taxon>Actinomycetota</taxon>
        <taxon>Rubrobacteria</taxon>
        <taxon>Rubrobacterales</taxon>
        <taxon>Rubrobacteraceae</taxon>
        <taxon>environmental samples</taxon>
    </lineage>
</organism>
<dbReference type="InterPro" id="IPR016187">
    <property type="entry name" value="CTDL_fold"/>
</dbReference>
<evidence type="ECO:0000256" key="2">
    <source>
        <dbReference type="ARBA" id="ARBA00023004"/>
    </source>
</evidence>
<dbReference type="InterPro" id="IPR051043">
    <property type="entry name" value="Sulfatase_Mod_Factor_Kinase"/>
</dbReference>
<name>A0A6J4P170_9ACTN</name>
<dbReference type="GO" id="GO:0052699">
    <property type="term" value="P:ergothioneine biosynthetic process"/>
    <property type="evidence" value="ECO:0007669"/>
    <property type="project" value="InterPro"/>
</dbReference>
<dbReference type="EMBL" id="CADCUW010000154">
    <property type="protein sequence ID" value="CAA9401454.1"/>
    <property type="molecule type" value="Genomic_DNA"/>
</dbReference>
<accession>A0A6J4P170</accession>
<dbReference type="InterPro" id="IPR005532">
    <property type="entry name" value="SUMF_dom"/>
</dbReference>
<proteinExistence type="predicted"/>
<dbReference type="InterPro" id="IPR017806">
    <property type="entry name" value="EgtB"/>
</dbReference>
<evidence type="ECO:0000256" key="1">
    <source>
        <dbReference type="ARBA" id="ARBA00023002"/>
    </source>
</evidence>
<sequence length="458" mass="52581">MRRTRAESRARLQNLEPQNLDPSLQGCGRATTIFGMDTMRATTREALARQLEEARGRTRYLLRSVPDEDLAIQHDQIMSPLIWDYGHIGNYEELWLLREAFGRGLSDRDLYDMYDASLHPREERPSLNLLDRADAGRYLDAVREAALGALEGADLEGDDPLLKDGFVYNMILQHEYQHDETMLQTLQLAKNRYRPHEPPELPAGDPAAEGEMVHVPGGPFVMGTDDRARALDNERDAHEVNVPGFYLDKTPVTNRAYLEFVEDDGYDDREHWDPKGWAWKEAEGITAPKHWYQPDPHSWWTECFGFDEPLRMDAPVVHVSWFEADAYARWAGKRLPTEAEWEKAASWDPETGTKGLFPWGDEPWTPEKANLDQLSLRHSPVGAYPEGESPCGALGMIGDVWEWTAGEFSPYPGFRSFPYREYSEVFFDQGYRILRGGSWATRPGAVRNTFRNWDFPVR</sequence>
<evidence type="ECO:0000256" key="3">
    <source>
        <dbReference type="ARBA" id="ARBA00037882"/>
    </source>
</evidence>
<dbReference type="SUPFAM" id="SSF56436">
    <property type="entry name" value="C-type lectin-like"/>
    <property type="match status" value="1"/>
</dbReference>
<dbReference type="NCBIfam" id="TIGR03440">
    <property type="entry name" value="egtB_TIGR03440"/>
    <property type="match status" value="1"/>
</dbReference>
<dbReference type="Pfam" id="PF03781">
    <property type="entry name" value="FGE-sulfatase"/>
    <property type="match status" value="1"/>
</dbReference>
<dbReference type="PANTHER" id="PTHR23150">
    <property type="entry name" value="SULFATASE MODIFYING FACTOR 1, 2"/>
    <property type="match status" value="1"/>
</dbReference>
<feature type="domain" description="Sulfatase-modifying factor enzyme-like" evidence="4">
    <location>
        <begin position="210"/>
        <end position="454"/>
    </location>
</feature>